<proteinExistence type="predicted"/>
<dbReference type="OrthoDB" id="10465234at2759"/>
<protein>
    <submittedName>
        <fullName evidence="1">Uncharacterized protein</fullName>
    </submittedName>
</protein>
<gene>
    <name evidence="1" type="ORF">ISF_08320</name>
</gene>
<name>A0A167MIA3_CORFA</name>
<sequence length="135" mass="14521">MKGVLEIPDTLEIYRGDNFKIIELLTKCNALHLWQVPRPANTEARIAAVSGVSQASDTNGTPTDPDSSIKAALKAGHAAAERKVSAIQDTKRDLKSRLAVVEEAETAVLGAQKAMEKSDTALLQSLMSLLAMDNY</sequence>
<dbReference type="EMBL" id="AZHB01000029">
    <property type="protein sequence ID" value="OAA54392.1"/>
    <property type="molecule type" value="Genomic_DNA"/>
</dbReference>
<reference evidence="1 2" key="1">
    <citation type="journal article" date="2016" name="Genome Biol. Evol.">
        <title>Divergent and convergent evolution of fungal pathogenicity.</title>
        <authorList>
            <person name="Shang Y."/>
            <person name="Xiao G."/>
            <person name="Zheng P."/>
            <person name="Cen K."/>
            <person name="Zhan S."/>
            <person name="Wang C."/>
        </authorList>
    </citation>
    <scope>NUCLEOTIDE SEQUENCE [LARGE SCALE GENOMIC DNA]</scope>
    <source>
        <strain evidence="1 2">ARSEF 2679</strain>
    </source>
</reference>
<dbReference type="GeneID" id="30024612"/>
<organism evidence="1 2">
    <name type="scientific">Cordyceps fumosorosea (strain ARSEF 2679)</name>
    <name type="common">Isaria fumosorosea</name>
    <dbReference type="NCBI Taxonomy" id="1081104"/>
    <lineage>
        <taxon>Eukaryota</taxon>
        <taxon>Fungi</taxon>
        <taxon>Dikarya</taxon>
        <taxon>Ascomycota</taxon>
        <taxon>Pezizomycotina</taxon>
        <taxon>Sordariomycetes</taxon>
        <taxon>Hypocreomycetidae</taxon>
        <taxon>Hypocreales</taxon>
        <taxon>Cordycipitaceae</taxon>
        <taxon>Cordyceps</taxon>
    </lineage>
</organism>
<dbReference type="RefSeq" id="XP_018700820.1">
    <property type="nucleotide sequence ID" value="XM_018851923.1"/>
</dbReference>
<keyword evidence="2" id="KW-1185">Reference proteome</keyword>
<dbReference type="Proteomes" id="UP000076744">
    <property type="component" value="Unassembled WGS sequence"/>
</dbReference>
<evidence type="ECO:0000313" key="2">
    <source>
        <dbReference type="Proteomes" id="UP000076744"/>
    </source>
</evidence>
<accession>A0A167MIA3</accession>
<dbReference type="AlphaFoldDB" id="A0A167MIA3"/>
<evidence type="ECO:0000313" key="1">
    <source>
        <dbReference type="EMBL" id="OAA54392.1"/>
    </source>
</evidence>
<comment type="caution">
    <text evidence="1">The sequence shown here is derived from an EMBL/GenBank/DDBJ whole genome shotgun (WGS) entry which is preliminary data.</text>
</comment>